<dbReference type="Pfam" id="PF01370">
    <property type="entry name" value="Epimerase"/>
    <property type="match status" value="1"/>
</dbReference>
<feature type="domain" description="NAD-dependent epimerase/dehydratase" evidence="2">
    <location>
        <begin position="4"/>
        <end position="221"/>
    </location>
</feature>
<organism evidence="3 4">
    <name type="scientific">Candidatus Enterococcus lowellii</name>
    <dbReference type="NCBI Taxonomy" id="2230877"/>
    <lineage>
        <taxon>Bacteria</taxon>
        <taxon>Bacillati</taxon>
        <taxon>Bacillota</taxon>
        <taxon>Bacilli</taxon>
        <taxon>Lactobacillales</taxon>
        <taxon>Enterococcaceae</taxon>
        <taxon>Enterococcus</taxon>
    </lineage>
</organism>
<proteinExistence type="inferred from homology"/>
<evidence type="ECO:0000256" key="1">
    <source>
        <dbReference type="ARBA" id="ARBA00007637"/>
    </source>
</evidence>
<keyword evidence="4" id="KW-1185">Reference proteome</keyword>
<dbReference type="RefSeq" id="WP_207940716.1">
    <property type="nucleotide sequence ID" value="NZ_CP147251.1"/>
</dbReference>
<dbReference type="InterPro" id="IPR036291">
    <property type="entry name" value="NAD(P)-bd_dom_sf"/>
</dbReference>
<gene>
    <name evidence="3" type="ORF">DOK78_001755</name>
</gene>
<evidence type="ECO:0000259" key="2">
    <source>
        <dbReference type="Pfam" id="PF01370"/>
    </source>
</evidence>
<reference evidence="3 4" key="1">
    <citation type="submission" date="2021-03" db="EMBL/GenBank/DDBJ databases">
        <authorList>
            <person name="Gilmore M.S."/>
            <person name="Schwartzman J."/>
            <person name="Van Tyne D."/>
            <person name="Martin M."/>
            <person name="Earl A.M."/>
            <person name="Manson A.L."/>
            <person name="Straub T."/>
            <person name="Salamzade R."/>
            <person name="Saavedra J."/>
            <person name="Lebreton F."/>
            <person name="Prichula J."/>
            <person name="Schaufler K."/>
            <person name="Gaca A."/>
            <person name="Sgardioli B."/>
            <person name="Wagenaar J."/>
            <person name="Strong T."/>
        </authorList>
    </citation>
    <scope>NUCLEOTIDE SEQUENCE [LARGE SCALE GENOMIC DNA]</scope>
    <source>
        <strain evidence="3 4">DIV2402</strain>
    </source>
</reference>
<reference evidence="3 4" key="2">
    <citation type="submission" date="2024-03" db="EMBL/GenBank/DDBJ databases">
        <title>The Genome Sequence of Enterococcus sp. DIV2402.</title>
        <authorList>
            <consortium name="The Broad Institute Genomics Platform"/>
            <consortium name="The Broad Institute Microbial Omics Core"/>
            <consortium name="The Broad Institute Genomic Center for Infectious Diseases"/>
            <person name="Earl A."/>
            <person name="Manson A."/>
            <person name="Gilmore M."/>
            <person name="Schwartman J."/>
            <person name="Shea T."/>
            <person name="Abouelleil A."/>
            <person name="Cao P."/>
            <person name="Chapman S."/>
            <person name="Cusick C."/>
            <person name="Young S."/>
            <person name="Neafsey D."/>
            <person name="Nusbaum C."/>
            <person name="Birren B."/>
        </authorList>
    </citation>
    <scope>NUCLEOTIDE SEQUENCE [LARGE SCALE GENOMIC DNA]</scope>
    <source>
        <strain evidence="3 4">DIV2402</strain>
    </source>
</reference>
<comment type="similarity">
    <text evidence="1">Belongs to the NAD(P)-dependent epimerase/dehydratase family.</text>
</comment>
<sequence length="341" mass="38966">MQNILIIGGTGTISLPTTLKLSENPQNRVTVINRGSKNDQLPSNITVVKGDINKPDEIQEWLADKHFDSIINFVIFNPESAQKNSQLFKEHTNQFVYISTVAALNHQNNCLVNEESTYGNEFSNYGKNKAAAEALFLEEFHTNNFPITIVRPTQTYSEDRIPLSIKGKNCWSVVQRMIAGKEVIVHGEGQSVWASTHASDFAEGIYPIIGNTQTIGEIYQIMNPEPHTWDMVYQYLADELAVEYKPIYIPTDFLKESTRYNFSESIQGDKRWSNIFDISKLLSINPTFTCKISLKEGLQKYLEHMDAHPELKEVDEEFDSWCEETITNFKVVKEKFLTSFD</sequence>
<dbReference type="Gene3D" id="3.40.50.720">
    <property type="entry name" value="NAD(P)-binding Rossmann-like Domain"/>
    <property type="match status" value="1"/>
</dbReference>
<evidence type="ECO:0000313" key="3">
    <source>
        <dbReference type="EMBL" id="WYJ77117.1"/>
    </source>
</evidence>
<evidence type="ECO:0000313" key="4">
    <source>
        <dbReference type="Proteomes" id="UP000664701"/>
    </source>
</evidence>
<dbReference type="Proteomes" id="UP000664701">
    <property type="component" value="Chromosome"/>
</dbReference>
<dbReference type="PANTHER" id="PTHR43000">
    <property type="entry name" value="DTDP-D-GLUCOSE 4,6-DEHYDRATASE-RELATED"/>
    <property type="match status" value="1"/>
</dbReference>
<dbReference type="SUPFAM" id="SSF51735">
    <property type="entry name" value="NAD(P)-binding Rossmann-fold domains"/>
    <property type="match status" value="1"/>
</dbReference>
<protein>
    <recommendedName>
        <fullName evidence="2">NAD-dependent epimerase/dehydratase domain-containing protein</fullName>
    </recommendedName>
</protein>
<dbReference type="InterPro" id="IPR001509">
    <property type="entry name" value="Epimerase_deHydtase"/>
</dbReference>
<dbReference type="EMBL" id="CP147251">
    <property type="protein sequence ID" value="WYJ77117.1"/>
    <property type="molecule type" value="Genomic_DNA"/>
</dbReference>
<name>A0ABZ2SMS0_9ENTE</name>
<accession>A0ABZ2SMS0</accession>